<name>A0A8K1DC76_9PASS</name>
<dbReference type="Proteomes" id="UP000796761">
    <property type="component" value="Unassembled WGS sequence"/>
</dbReference>
<evidence type="ECO:0000313" key="2">
    <source>
        <dbReference type="EMBL" id="TRZ08461.1"/>
    </source>
</evidence>
<dbReference type="SUPFAM" id="SSF47943">
    <property type="entry name" value="Retrovirus capsid protein, N-terminal core domain"/>
    <property type="match status" value="1"/>
</dbReference>
<keyword evidence="3" id="KW-1185">Reference proteome</keyword>
<dbReference type="AlphaFoldDB" id="A0A8K1DC76"/>
<gene>
    <name evidence="2" type="ORF">HGM15179_018643</name>
</gene>
<feature type="compositionally biased region" description="Polar residues" evidence="1">
    <location>
        <begin position="176"/>
        <end position="196"/>
    </location>
</feature>
<dbReference type="EMBL" id="SWJQ01001347">
    <property type="protein sequence ID" value="TRZ08461.1"/>
    <property type="molecule type" value="Genomic_DNA"/>
</dbReference>
<reference evidence="2" key="1">
    <citation type="submission" date="2019-04" db="EMBL/GenBank/DDBJ databases">
        <title>Genome assembly of Zosterops borbonicus 15179.</title>
        <authorList>
            <person name="Leroy T."/>
            <person name="Anselmetti Y."/>
            <person name="Tilak M.-K."/>
            <person name="Nabholz B."/>
        </authorList>
    </citation>
    <scope>NUCLEOTIDE SEQUENCE</scope>
    <source>
        <strain evidence="2">HGM_15179</strain>
        <tissue evidence="2">Muscle</tissue>
    </source>
</reference>
<evidence type="ECO:0000313" key="3">
    <source>
        <dbReference type="Proteomes" id="UP000796761"/>
    </source>
</evidence>
<feature type="region of interest" description="Disordered" evidence="1">
    <location>
        <begin position="157"/>
        <end position="251"/>
    </location>
</feature>
<dbReference type="Pfam" id="PF00607">
    <property type="entry name" value="Gag_p24"/>
    <property type="match status" value="1"/>
</dbReference>
<organism evidence="2 3">
    <name type="scientific">Zosterops borbonicus</name>
    <dbReference type="NCBI Taxonomy" id="364589"/>
    <lineage>
        <taxon>Eukaryota</taxon>
        <taxon>Metazoa</taxon>
        <taxon>Chordata</taxon>
        <taxon>Craniata</taxon>
        <taxon>Vertebrata</taxon>
        <taxon>Euteleostomi</taxon>
        <taxon>Archelosauria</taxon>
        <taxon>Archosauria</taxon>
        <taxon>Dinosauria</taxon>
        <taxon>Saurischia</taxon>
        <taxon>Theropoda</taxon>
        <taxon>Coelurosauria</taxon>
        <taxon>Aves</taxon>
        <taxon>Neognathae</taxon>
        <taxon>Neoaves</taxon>
        <taxon>Telluraves</taxon>
        <taxon>Australaves</taxon>
        <taxon>Passeriformes</taxon>
        <taxon>Sylvioidea</taxon>
        <taxon>Zosteropidae</taxon>
        <taxon>Zosterops</taxon>
    </lineage>
</organism>
<protein>
    <submittedName>
        <fullName evidence="2">Uncharacterized protein</fullName>
    </submittedName>
</protein>
<sequence length="709" mass="77411">MPVYPVVPPPKVDPVVNQDGAGNVVSPAILSSPCPSFPALSSQNGHFLVTSSQVVGVSSSFPIPHPSASIGVTVVGPSPCVVTPPPHYVISPPPVTPPVQTPPLVTHPQVEATPLSPPPGNAHMEATPLSPPPGNAHMEATPLSPPPGNAHVEAMPLSPPPGNAHIEAMPLALPPDTSQATPPGPPTDTSTLTGNVSERHRKEAISASTAPSGRLLSKLKGKKHEQKIIKAPSSDEESSESSISDSECEEYQDHWAKTKGGAIKDSGWEIANKITAFPIMVRQGRRQARKVTWHPVPFSELKELNKAAKEHGRGSHYFRHILEATFAAHTLLPHNIRNIIGCLLTPAEYLLWERNWKKQLATLVTAYANDTNKPNVILEQIAGEGNYLRPTDQFDIPDSALREIASAVKASLTIATYEEGDDSVKKYVLTIAQTIEGLQEKGRIPQTATLDFKIHNVNPGNWVIGGHLLDEGKWKWVPIRGGNENSSRPPSPTQVPLQNRYEALNPDGQPDDVEENDLPIFSGKMTCHQDNCSPELVDGVREQNGAPVIQEEAVRELLRCLDVHKSMGPDRIHPRVMRDLADELAKPLSIIYQQSWLTGEVPGDWKLANVMPIHMKDRKEDPGNYRPVNLTSVPVRLRTVWLDSAHVKRDLRVLVNGRLNMSQQCALVAKKANSILACIRNSVASRTMEAILPLYLALVRLHLEYCVQF</sequence>
<dbReference type="Gene3D" id="1.10.375.10">
    <property type="entry name" value="Human Immunodeficiency Virus Type 1 Capsid Protein"/>
    <property type="match status" value="1"/>
</dbReference>
<comment type="caution">
    <text evidence="2">The sequence shown here is derived from an EMBL/GenBank/DDBJ whole genome shotgun (WGS) entry which is preliminary data.</text>
</comment>
<proteinExistence type="predicted"/>
<dbReference type="PANTHER" id="PTHR33332">
    <property type="entry name" value="REVERSE TRANSCRIPTASE DOMAIN-CONTAINING PROTEIN"/>
    <property type="match status" value="1"/>
</dbReference>
<dbReference type="GO" id="GO:0016032">
    <property type="term" value="P:viral process"/>
    <property type="evidence" value="ECO:0007669"/>
    <property type="project" value="InterPro"/>
</dbReference>
<dbReference type="InterPro" id="IPR008919">
    <property type="entry name" value="Retrov_capsid_N"/>
</dbReference>
<evidence type="ECO:0000256" key="1">
    <source>
        <dbReference type="SAM" id="MobiDB-lite"/>
    </source>
</evidence>
<accession>A0A8K1DC76</accession>
<feature type="region of interest" description="Disordered" evidence="1">
    <location>
        <begin position="112"/>
        <end position="144"/>
    </location>
</feature>
<dbReference type="OrthoDB" id="9352756at2759"/>